<dbReference type="Proteomes" id="UP000789860">
    <property type="component" value="Unassembled WGS sequence"/>
</dbReference>
<evidence type="ECO:0000313" key="1">
    <source>
        <dbReference type="EMBL" id="CAG8694548.1"/>
    </source>
</evidence>
<gene>
    <name evidence="1" type="ORF">SCALOS_LOCUS10262</name>
</gene>
<feature type="non-terminal residue" evidence="1">
    <location>
        <position position="1"/>
    </location>
</feature>
<protein>
    <submittedName>
        <fullName evidence="1">3573_t:CDS:1</fullName>
    </submittedName>
</protein>
<name>A0ACA9P9Z5_9GLOM</name>
<proteinExistence type="predicted"/>
<reference evidence="1" key="1">
    <citation type="submission" date="2021-06" db="EMBL/GenBank/DDBJ databases">
        <authorList>
            <person name="Kallberg Y."/>
            <person name="Tangrot J."/>
            <person name="Rosling A."/>
        </authorList>
    </citation>
    <scope>NUCLEOTIDE SEQUENCE</scope>
    <source>
        <strain evidence="1">AU212A</strain>
    </source>
</reference>
<evidence type="ECO:0000313" key="2">
    <source>
        <dbReference type="Proteomes" id="UP000789860"/>
    </source>
</evidence>
<accession>A0ACA9P9Z5</accession>
<dbReference type="EMBL" id="CAJVPM010037128">
    <property type="protein sequence ID" value="CAG8694548.1"/>
    <property type="molecule type" value="Genomic_DNA"/>
</dbReference>
<comment type="caution">
    <text evidence="1">The sequence shown here is derived from an EMBL/GenBank/DDBJ whole genome shotgun (WGS) entry which is preliminary data.</text>
</comment>
<sequence>SNKVRECCCAPSFIIAIAGPWICVLGCIFLEKVVVQPLTDFIPLTINIENYDQLERIARLFQALYIALCNLEDFYTSLNLIPSDQRYFPYFNQYQIEDNKIISFVYLYQFDDSKKFTWKAKTADGQMIVIKFVRNYNVEAHQLCSKNKMSPLLLYFNRPDELRKFYIIITDFVTGITLSNKNKINQRFYQDIRDHSRSIINFLHKKNLVFANLQPSNILFNNSDNSDEQYIMLISFDCCGEHMVERYPPSVRNDNLPPGAGPGALLNKAHDIYWLDKLWEFLISE</sequence>
<keyword evidence="2" id="KW-1185">Reference proteome</keyword>
<organism evidence="1 2">
    <name type="scientific">Scutellospora calospora</name>
    <dbReference type="NCBI Taxonomy" id="85575"/>
    <lineage>
        <taxon>Eukaryota</taxon>
        <taxon>Fungi</taxon>
        <taxon>Fungi incertae sedis</taxon>
        <taxon>Mucoromycota</taxon>
        <taxon>Glomeromycotina</taxon>
        <taxon>Glomeromycetes</taxon>
        <taxon>Diversisporales</taxon>
        <taxon>Gigasporaceae</taxon>
        <taxon>Scutellospora</taxon>
    </lineage>
</organism>